<evidence type="ECO:0000256" key="8">
    <source>
        <dbReference type="ARBA" id="ARBA00023242"/>
    </source>
</evidence>
<evidence type="ECO:0000256" key="4">
    <source>
        <dbReference type="ARBA" id="ARBA00022771"/>
    </source>
</evidence>
<dbReference type="Pfam" id="PF05965">
    <property type="entry name" value="FYRC"/>
    <property type="match status" value="1"/>
</dbReference>
<dbReference type="InterPro" id="IPR003889">
    <property type="entry name" value="FYrich_C"/>
</dbReference>
<comment type="subcellular location">
    <subcellularLocation>
        <location evidence="1">Nucleus</location>
    </subcellularLocation>
</comment>
<evidence type="ECO:0000256" key="2">
    <source>
        <dbReference type="ARBA" id="ARBA00022723"/>
    </source>
</evidence>
<evidence type="ECO:0000256" key="6">
    <source>
        <dbReference type="ARBA" id="ARBA00023015"/>
    </source>
</evidence>
<dbReference type="GO" id="GO:0042800">
    <property type="term" value="F:histone H3K4 methyltransferase activity"/>
    <property type="evidence" value="ECO:0007669"/>
    <property type="project" value="TreeGrafter"/>
</dbReference>
<dbReference type="GO" id="GO:0045944">
    <property type="term" value="P:positive regulation of transcription by RNA polymerase II"/>
    <property type="evidence" value="ECO:0007669"/>
    <property type="project" value="TreeGrafter"/>
</dbReference>
<reference evidence="9" key="1">
    <citation type="submission" date="2016-06" db="UniProtKB">
        <authorList>
            <consortium name="WormBaseParasite"/>
        </authorList>
    </citation>
    <scope>IDENTIFICATION</scope>
</reference>
<evidence type="ECO:0000313" key="9">
    <source>
        <dbReference type="WBParaSite" id="GPUH_0000574901-mRNA-1"/>
    </source>
</evidence>
<keyword evidence="5" id="KW-0862">Zinc</keyword>
<dbReference type="GO" id="GO:0044666">
    <property type="term" value="C:MLL3/4 complex"/>
    <property type="evidence" value="ECO:0007669"/>
    <property type="project" value="TreeGrafter"/>
</dbReference>
<protein>
    <submittedName>
        <fullName evidence="9">FYR C-terminal domain-containing protein</fullName>
    </submittedName>
</protein>
<dbReference type="WBParaSite" id="GPUH_0000574901-mRNA-1">
    <property type="protein sequence ID" value="GPUH_0000574901-mRNA-1"/>
    <property type="gene ID" value="GPUH_0000574901"/>
</dbReference>
<dbReference type="PANTHER" id="PTHR45888">
    <property type="entry name" value="HL01030P-RELATED"/>
    <property type="match status" value="1"/>
</dbReference>
<evidence type="ECO:0000256" key="7">
    <source>
        <dbReference type="ARBA" id="ARBA00023163"/>
    </source>
</evidence>
<dbReference type="PROSITE" id="PS51543">
    <property type="entry name" value="FYRC"/>
    <property type="match status" value="1"/>
</dbReference>
<keyword evidence="8" id="KW-0539">Nucleus</keyword>
<sequence>LTEVENVRDKADSMLRLFPANLTGEGLFGLAEAAISKMTESLPGVDQLVTYTFKHGGSPLMDLPLAVNPSGCARCEPRFRTLIKHKRRRNQPAVAAAARPSASMDVLARDTRSSFSVFFNYRTGVTKFERISQLRK</sequence>
<evidence type="ECO:0000256" key="3">
    <source>
        <dbReference type="ARBA" id="ARBA00022737"/>
    </source>
</evidence>
<keyword evidence="7" id="KW-0804">Transcription</keyword>
<keyword evidence="3" id="KW-0677">Repeat</keyword>
<keyword evidence="6" id="KW-0805">Transcription regulation</keyword>
<organism evidence="9">
    <name type="scientific">Gongylonema pulchrum</name>
    <dbReference type="NCBI Taxonomy" id="637853"/>
    <lineage>
        <taxon>Eukaryota</taxon>
        <taxon>Metazoa</taxon>
        <taxon>Ecdysozoa</taxon>
        <taxon>Nematoda</taxon>
        <taxon>Chromadorea</taxon>
        <taxon>Rhabditida</taxon>
        <taxon>Spirurina</taxon>
        <taxon>Spiruromorpha</taxon>
        <taxon>Spiruroidea</taxon>
        <taxon>Gongylonematidae</taxon>
        <taxon>Gongylonema</taxon>
    </lineage>
</organism>
<keyword evidence="4" id="KW-0863">Zinc-finger</keyword>
<dbReference type="PANTHER" id="PTHR45888:SF6">
    <property type="entry name" value="HL01030P-RELATED"/>
    <property type="match status" value="1"/>
</dbReference>
<dbReference type="AlphaFoldDB" id="A0A183DAK0"/>
<evidence type="ECO:0000256" key="5">
    <source>
        <dbReference type="ARBA" id="ARBA00022833"/>
    </source>
</evidence>
<evidence type="ECO:0000256" key="1">
    <source>
        <dbReference type="ARBA" id="ARBA00004123"/>
    </source>
</evidence>
<name>A0A183DAK0_9BILA</name>
<accession>A0A183DAK0</accession>
<dbReference type="GO" id="GO:0008270">
    <property type="term" value="F:zinc ion binding"/>
    <property type="evidence" value="ECO:0007669"/>
    <property type="project" value="UniProtKB-KW"/>
</dbReference>
<keyword evidence="2" id="KW-0479">Metal-binding</keyword>
<proteinExistence type="predicted"/>
<dbReference type="GO" id="GO:0003713">
    <property type="term" value="F:transcription coactivator activity"/>
    <property type="evidence" value="ECO:0007669"/>
    <property type="project" value="TreeGrafter"/>
</dbReference>